<name>A0ABT8SD37_9BURK</name>
<accession>A0ABT8SD37</accession>
<evidence type="ECO:0000313" key="2">
    <source>
        <dbReference type="Proteomes" id="UP001169027"/>
    </source>
</evidence>
<proteinExistence type="predicted"/>
<dbReference type="RefSeq" id="WP_301814358.1">
    <property type="nucleotide sequence ID" value="NZ_JAUJZH010000027.1"/>
</dbReference>
<reference evidence="1" key="1">
    <citation type="submission" date="2023-06" db="EMBL/GenBank/DDBJ databases">
        <authorList>
            <person name="Jiang Y."/>
            <person name="Liu Q."/>
        </authorList>
    </citation>
    <scope>NUCLEOTIDE SEQUENCE</scope>
    <source>
        <strain evidence="1">CGMCC 1.12090</strain>
    </source>
</reference>
<keyword evidence="2" id="KW-1185">Reference proteome</keyword>
<protein>
    <submittedName>
        <fullName evidence="1">Uncharacterized protein</fullName>
    </submittedName>
</protein>
<comment type="caution">
    <text evidence="1">The sequence shown here is derived from an EMBL/GenBank/DDBJ whole genome shotgun (WGS) entry which is preliminary data.</text>
</comment>
<sequence>MIAEIWSVSLPAQRLRAGPDGHAQIGTEGHQGHALGGWGQVTVLLRLGRQAPVASLARHALKEAQLAEGLLVPADFPVLQVVGLARATDGLALAAVEVERLVERSVGDAVVVDLDVAVGREERLEEVGLLHWGDCSRRAMSPNKISHAAPFPQGAVQTLKKK</sequence>
<dbReference type="EMBL" id="JAUKVY010000027">
    <property type="protein sequence ID" value="MDO1536343.1"/>
    <property type="molecule type" value="Genomic_DNA"/>
</dbReference>
<evidence type="ECO:0000313" key="1">
    <source>
        <dbReference type="EMBL" id="MDO1536343.1"/>
    </source>
</evidence>
<organism evidence="1 2">
    <name type="scientific">Variovorax ginsengisoli</name>
    <dbReference type="NCBI Taxonomy" id="363844"/>
    <lineage>
        <taxon>Bacteria</taxon>
        <taxon>Pseudomonadati</taxon>
        <taxon>Pseudomonadota</taxon>
        <taxon>Betaproteobacteria</taxon>
        <taxon>Burkholderiales</taxon>
        <taxon>Comamonadaceae</taxon>
        <taxon>Variovorax</taxon>
    </lineage>
</organism>
<gene>
    <name evidence="1" type="ORF">Q2T77_29055</name>
</gene>
<dbReference type="Proteomes" id="UP001169027">
    <property type="component" value="Unassembled WGS sequence"/>
</dbReference>